<dbReference type="EMBL" id="JADEWL010000046">
    <property type="protein sequence ID" value="MBE9213983.1"/>
    <property type="molecule type" value="Genomic_DNA"/>
</dbReference>
<evidence type="ECO:0000256" key="1">
    <source>
        <dbReference type="SAM" id="MobiDB-lite"/>
    </source>
</evidence>
<protein>
    <submittedName>
        <fullName evidence="3">Uncharacterized protein</fullName>
    </submittedName>
</protein>
<feature type="compositionally biased region" description="Basic and acidic residues" evidence="1">
    <location>
        <begin position="181"/>
        <end position="190"/>
    </location>
</feature>
<organism evidence="3 4">
    <name type="scientific">Plectonema cf. radiosum LEGE 06105</name>
    <dbReference type="NCBI Taxonomy" id="945769"/>
    <lineage>
        <taxon>Bacteria</taxon>
        <taxon>Bacillati</taxon>
        <taxon>Cyanobacteriota</taxon>
        <taxon>Cyanophyceae</taxon>
        <taxon>Oscillatoriophycideae</taxon>
        <taxon>Oscillatoriales</taxon>
        <taxon>Microcoleaceae</taxon>
        <taxon>Plectonema</taxon>
    </lineage>
</organism>
<reference evidence="3" key="1">
    <citation type="submission" date="2020-10" db="EMBL/GenBank/DDBJ databases">
        <authorList>
            <person name="Castelo-Branco R."/>
            <person name="Eusebio N."/>
            <person name="Adriana R."/>
            <person name="Vieira A."/>
            <person name="Brugerolle De Fraissinette N."/>
            <person name="Rezende De Castro R."/>
            <person name="Schneider M.P."/>
            <person name="Vasconcelos V."/>
            <person name="Leao P.N."/>
        </authorList>
    </citation>
    <scope>NUCLEOTIDE SEQUENCE</scope>
    <source>
        <strain evidence="3">LEGE 06105</strain>
    </source>
</reference>
<keyword evidence="2" id="KW-1133">Transmembrane helix</keyword>
<keyword evidence="4" id="KW-1185">Reference proteome</keyword>
<feature type="compositionally biased region" description="Polar residues" evidence="1">
    <location>
        <begin position="110"/>
        <end position="120"/>
    </location>
</feature>
<comment type="caution">
    <text evidence="3">The sequence shown here is derived from an EMBL/GenBank/DDBJ whole genome shotgun (WGS) entry which is preliminary data.</text>
</comment>
<feature type="compositionally biased region" description="Polar residues" evidence="1">
    <location>
        <begin position="88"/>
        <end position="97"/>
    </location>
</feature>
<evidence type="ECO:0000256" key="2">
    <source>
        <dbReference type="SAM" id="Phobius"/>
    </source>
</evidence>
<keyword evidence="2" id="KW-0472">Membrane</keyword>
<feature type="compositionally biased region" description="Low complexity" evidence="1">
    <location>
        <begin position="126"/>
        <end position="142"/>
    </location>
</feature>
<feature type="transmembrane region" description="Helical" evidence="2">
    <location>
        <begin position="21"/>
        <end position="48"/>
    </location>
</feature>
<evidence type="ECO:0000313" key="4">
    <source>
        <dbReference type="Proteomes" id="UP000620559"/>
    </source>
</evidence>
<gene>
    <name evidence="3" type="ORF">IQ247_15130</name>
</gene>
<sequence>MIKKLSHVRLSNSNNYRHQKQFFHTMLSVLLKLGSAGILPIVMAIVGFSAMSSNGAVAAESDEKTQLDISLRLREALDTGKEVKSQEQGKPSISEVSLSAKPSEEDKSQEISPTPQQSVELAQIGDSLVSPSSGGNSQSDSLFGQQGESLFERQQSVPTAPNDQKTQAEPLNPLQENSTPARRERSRSEVQLDISPVGDPVVQADGRSTIQIRGQIINEKGEVIPKDVLVTLTSSAGEFIGSDQDPDAPGYQALVVNGEFIGTLQSGLKPQTVRIRAAVHEIKKPTSTLRQRERAIDGEILLDSTRDTTLFNNELIDEPIEAYTQVEFTTYLRPSLVTGIINLRIGARGTNFWGSRREFLDPDADDGTEVDLDSQIFATGKVGEWLFT</sequence>
<feature type="compositionally biased region" description="Polar residues" evidence="1">
    <location>
        <begin position="143"/>
        <end position="180"/>
    </location>
</feature>
<evidence type="ECO:0000313" key="3">
    <source>
        <dbReference type="EMBL" id="MBE9213983.1"/>
    </source>
</evidence>
<name>A0A8J7FCZ1_9CYAN</name>
<proteinExistence type="predicted"/>
<dbReference type="Proteomes" id="UP000620559">
    <property type="component" value="Unassembled WGS sequence"/>
</dbReference>
<keyword evidence="2" id="KW-0812">Transmembrane</keyword>
<dbReference type="RefSeq" id="WP_193921336.1">
    <property type="nucleotide sequence ID" value="NZ_JADEWL010000046.1"/>
</dbReference>
<feature type="region of interest" description="Disordered" evidence="1">
    <location>
        <begin position="79"/>
        <end position="193"/>
    </location>
</feature>
<dbReference type="AlphaFoldDB" id="A0A8J7FCZ1"/>
<accession>A0A8J7FCZ1</accession>